<feature type="region of interest" description="Disordered" evidence="1">
    <location>
        <begin position="493"/>
        <end position="531"/>
    </location>
</feature>
<evidence type="ECO:0008006" key="4">
    <source>
        <dbReference type="Google" id="ProtNLM"/>
    </source>
</evidence>
<evidence type="ECO:0000313" key="2">
    <source>
        <dbReference type="EMBL" id="EGB02033.1"/>
    </source>
</evidence>
<accession>F0YS76</accession>
<reference evidence="2 3" key="1">
    <citation type="journal article" date="2011" name="Proc. Natl. Acad. Sci. U.S.A.">
        <title>Niche of harmful alga Aureococcus anophagefferens revealed through ecogenomics.</title>
        <authorList>
            <person name="Gobler C.J."/>
            <person name="Berry D.L."/>
            <person name="Dyhrman S.T."/>
            <person name="Wilhelm S.W."/>
            <person name="Salamov A."/>
            <person name="Lobanov A.V."/>
            <person name="Zhang Y."/>
            <person name="Collier J.L."/>
            <person name="Wurch L.L."/>
            <person name="Kustka A.B."/>
            <person name="Dill B.D."/>
            <person name="Shah M."/>
            <person name="VerBerkmoes N.C."/>
            <person name="Kuo A."/>
            <person name="Terry A."/>
            <person name="Pangilinan J."/>
            <person name="Lindquist E.A."/>
            <person name="Lucas S."/>
            <person name="Paulsen I.T."/>
            <person name="Hattenrath-Lehmann T.K."/>
            <person name="Talmage S.C."/>
            <person name="Walker E.A."/>
            <person name="Koch F."/>
            <person name="Burson A.M."/>
            <person name="Marcoval M.A."/>
            <person name="Tang Y.Z."/>
            <person name="Lecleir G.R."/>
            <person name="Coyne K.J."/>
            <person name="Berg G.M."/>
            <person name="Bertrand E.M."/>
            <person name="Saito M.A."/>
            <person name="Gladyshev V.N."/>
            <person name="Grigoriev I.V."/>
        </authorList>
    </citation>
    <scope>NUCLEOTIDE SEQUENCE [LARGE SCALE GENOMIC DNA]</scope>
    <source>
        <strain evidence="3">CCMP 1984</strain>
    </source>
</reference>
<keyword evidence="3" id="KW-1185">Reference proteome</keyword>
<dbReference type="EMBL" id="GL833872">
    <property type="protein sequence ID" value="EGB02033.1"/>
    <property type="molecule type" value="Genomic_DNA"/>
</dbReference>
<sequence>RGDDIDGEAAYDYSGYSVSLSADGATLAVGAHYNDGAGSYAGHARVFAWDPVEETWVQRGDDIDGEDADDQSGGSVSLSADGTTLAVGARGNDGAGDSAGHARVFAWDSDDETWVQRGDDIDGEAAYDQSGGSVSLSADGTTLAVGASGNDGAGSSAGHARVFAWDSDDETWKQRGDDIDGEAAYDDSGVSVSLSADGTTLAVGAVYNGGAGSYAGHARVFAWDPVEETWVQRGDDIDGEAAYDWSGVSVSLSADGTMLAVGAPYNGGAGSNAGHARVFAWDSVEETWVQRGDDIDGEAADDQSGGSVSLSADGTALAVGALFNDGGPGSDAGHARVFAWHSDDETWVQRGDDIDGEAAGDLSGYSVSLSADGTALAVGAIYNDGGGNNAGHARVFAWDSVDETWVQRGDDIDGEDADDQSGISVSLSADGTTLAVGARYNGGGGNSAGSTRVYTIAPLLTPAPTTALAWRHHCATFAHCSVCSTHSDDRAQLTQTRSAPASQGLDSYSMAVHSVQGEQTRSLDPEQPPAS</sequence>
<name>F0YS76_AURAN</name>
<dbReference type="OMA" id="VESTWTQ"/>
<dbReference type="KEGG" id="aaf:AURANDRAFT_69259"/>
<dbReference type="InterPro" id="IPR013517">
    <property type="entry name" value="FG-GAP"/>
</dbReference>
<dbReference type="InterPro" id="IPR011043">
    <property type="entry name" value="Gal_Oxase/kelch_b-propeller"/>
</dbReference>
<feature type="compositionally biased region" description="Polar residues" evidence="1">
    <location>
        <begin position="493"/>
        <end position="506"/>
    </location>
</feature>
<dbReference type="AlphaFoldDB" id="F0YS76"/>
<dbReference type="RefSeq" id="XP_009043268.1">
    <property type="nucleotide sequence ID" value="XM_009045020.1"/>
</dbReference>
<dbReference type="SUPFAM" id="SSF50965">
    <property type="entry name" value="Galactose oxidase, central domain"/>
    <property type="match status" value="2"/>
</dbReference>
<dbReference type="OrthoDB" id="49473at2759"/>
<protein>
    <recommendedName>
        <fullName evidence="4">PKD domain-containing protein</fullName>
    </recommendedName>
</protein>
<proteinExistence type="predicted"/>
<organism evidence="3">
    <name type="scientific">Aureococcus anophagefferens</name>
    <name type="common">Harmful bloom alga</name>
    <dbReference type="NCBI Taxonomy" id="44056"/>
    <lineage>
        <taxon>Eukaryota</taxon>
        <taxon>Sar</taxon>
        <taxon>Stramenopiles</taxon>
        <taxon>Ochrophyta</taxon>
        <taxon>Pelagophyceae</taxon>
        <taxon>Pelagomonadales</taxon>
        <taxon>Pelagomonadaceae</taxon>
        <taxon>Aureococcus</taxon>
    </lineage>
</organism>
<dbReference type="PANTHER" id="PTHR36220">
    <property type="entry name" value="UNNAMED PRODUCT"/>
    <property type="match status" value="1"/>
</dbReference>
<evidence type="ECO:0000313" key="3">
    <source>
        <dbReference type="Proteomes" id="UP000002729"/>
    </source>
</evidence>
<dbReference type="Pfam" id="PF14312">
    <property type="entry name" value="FG-GAP_2"/>
    <property type="match status" value="3"/>
</dbReference>
<dbReference type="eggNOG" id="ENOG502S1Y6">
    <property type="taxonomic scope" value="Eukaryota"/>
</dbReference>
<dbReference type="GeneID" id="20227366"/>
<gene>
    <name evidence="2" type="ORF">AURANDRAFT_69259</name>
</gene>
<feature type="non-terminal residue" evidence="2">
    <location>
        <position position="1"/>
    </location>
</feature>
<dbReference type="PANTHER" id="PTHR36220:SF1">
    <property type="entry name" value="GAMMA TUBULIN COMPLEX COMPONENT C-TERMINAL DOMAIN-CONTAINING PROTEIN"/>
    <property type="match status" value="1"/>
</dbReference>
<evidence type="ECO:0000256" key="1">
    <source>
        <dbReference type="SAM" id="MobiDB-lite"/>
    </source>
</evidence>
<dbReference type="InParanoid" id="F0YS76"/>
<dbReference type="Proteomes" id="UP000002729">
    <property type="component" value="Unassembled WGS sequence"/>
</dbReference>